<dbReference type="InterPro" id="IPR051908">
    <property type="entry name" value="Ribosomal_N-acetyltransferase"/>
</dbReference>
<dbReference type="GO" id="GO:0005737">
    <property type="term" value="C:cytoplasm"/>
    <property type="evidence" value="ECO:0007669"/>
    <property type="project" value="TreeGrafter"/>
</dbReference>
<evidence type="ECO:0000313" key="3">
    <source>
        <dbReference type="Proteomes" id="UP000198863"/>
    </source>
</evidence>
<feature type="domain" description="N-acetyltransferase" evidence="1">
    <location>
        <begin position="12"/>
        <end position="172"/>
    </location>
</feature>
<dbReference type="PANTHER" id="PTHR43441:SF10">
    <property type="entry name" value="ACETYLTRANSFERASE"/>
    <property type="match status" value="1"/>
</dbReference>
<accession>A0A1G7UJS0</accession>
<dbReference type="Pfam" id="PF13302">
    <property type="entry name" value="Acetyltransf_3"/>
    <property type="match status" value="1"/>
</dbReference>
<dbReference type="PROSITE" id="PS51186">
    <property type="entry name" value="GNAT"/>
    <property type="match status" value="1"/>
</dbReference>
<dbReference type="AlphaFoldDB" id="A0A1G7UJS0"/>
<proteinExistence type="predicted"/>
<dbReference type="EMBL" id="FNCF01000004">
    <property type="protein sequence ID" value="SDG47805.1"/>
    <property type="molecule type" value="Genomic_DNA"/>
</dbReference>
<dbReference type="Gene3D" id="3.40.630.30">
    <property type="match status" value="1"/>
</dbReference>
<dbReference type="InterPro" id="IPR016181">
    <property type="entry name" value="Acyl_CoA_acyltransferase"/>
</dbReference>
<protein>
    <submittedName>
        <fullName evidence="2">Protein N-acetyltransferase, RimJ/RimL family</fullName>
    </submittedName>
</protein>
<dbReference type="OrthoDB" id="9795188at2"/>
<dbReference type="GO" id="GO:0008999">
    <property type="term" value="F:protein-N-terminal-alanine acetyltransferase activity"/>
    <property type="evidence" value="ECO:0007669"/>
    <property type="project" value="TreeGrafter"/>
</dbReference>
<dbReference type="Proteomes" id="UP000198863">
    <property type="component" value="Unassembled WGS sequence"/>
</dbReference>
<dbReference type="GO" id="GO:1990189">
    <property type="term" value="F:protein N-terminal-serine acetyltransferase activity"/>
    <property type="evidence" value="ECO:0007669"/>
    <property type="project" value="TreeGrafter"/>
</dbReference>
<dbReference type="SUPFAM" id="SSF55729">
    <property type="entry name" value="Acyl-CoA N-acyltransferases (Nat)"/>
    <property type="match status" value="1"/>
</dbReference>
<dbReference type="InterPro" id="IPR000182">
    <property type="entry name" value="GNAT_dom"/>
</dbReference>
<evidence type="ECO:0000313" key="2">
    <source>
        <dbReference type="EMBL" id="SDG47805.1"/>
    </source>
</evidence>
<reference evidence="3" key="1">
    <citation type="submission" date="2016-10" db="EMBL/GenBank/DDBJ databases">
        <authorList>
            <person name="Varghese N."/>
            <person name="Submissions S."/>
        </authorList>
    </citation>
    <scope>NUCLEOTIDE SEQUENCE [LARGE SCALE GENOMIC DNA]</scope>
    <source>
        <strain evidence="3">DSM 44526</strain>
    </source>
</reference>
<keyword evidence="2" id="KW-0808">Transferase</keyword>
<dbReference type="RefSeq" id="WP_091063465.1">
    <property type="nucleotide sequence ID" value="NZ_FNCF01000004.1"/>
</dbReference>
<gene>
    <name evidence="2" type="ORF">SAMN05660324_2665</name>
</gene>
<dbReference type="PANTHER" id="PTHR43441">
    <property type="entry name" value="RIBOSOMAL-PROTEIN-SERINE ACETYLTRANSFERASE"/>
    <property type="match status" value="1"/>
</dbReference>
<organism evidence="2 3">
    <name type="scientific">Klenkia brasiliensis</name>
    <dbReference type="NCBI Taxonomy" id="333142"/>
    <lineage>
        <taxon>Bacteria</taxon>
        <taxon>Bacillati</taxon>
        <taxon>Actinomycetota</taxon>
        <taxon>Actinomycetes</taxon>
        <taxon>Geodermatophilales</taxon>
        <taxon>Geodermatophilaceae</taxon>
        <taxon>Klenkia</taxon>
    </lineage>
</organism>
<sequence length="189" mass="20495">MTEVPELRDGDVLLRAHTEADLPGVVEQCQDPSMQRFTTIPVPYGPELAPQFLERVRAGWTGGSAASWAIDVGGRFAGTVDIELGEGWGGIGYGLHPWARGRGVMTTAARLALEWAFTEQQLIGVRWEAFVGNEPSRRVAEKCGFLMEGTARGHTVARGVRYDAWLGSLLADEWRAQAGASGRRGTGLE</sequence>
<name>A0A1G7UJS0_9ACTN</name>
<evidence type="ECO:0000259" key="1">
    <source>
        <dbReference type="PROSITE" id="PS51186"/>
    </source>
</evidence>
<keyword evidence="3" id="KW-1185">Reference proteome</keyword>